<feature type="binding site" evidence="10">
    <location>
        <begin position="114"/>
        <end position="120"/>
    </location>
    <ligand>
        <name>ATP</name>
        <dbReference type="ChEBI" id="CHEBI:30616"/>
    </ligand>
</feature>
<evidence type="ECO:0000256" key="3">
    <source>
        <dbReference type="ARBA" id="ARBA00022618"/>
    </source>
</evidence>
<comment type="catalytic activity">
    <reaction evidence="10 11">
        <text>D-alanyl-D-alanine + UDP-N-acetyl-alpha-D-muramoyl-L-alanyl-gamma-D-glutamyl-meso-2,6-diaminopimelate + ATP = UDP-N-acetyl-alpha-D-muramoyl-L-alanyl-gamma-D-glutamyl-meso-2,6-diaminopimeloyl-D-alanyl-D-alanine + ADP + phosphate + H(+)</text>
        <dbReference type="Rhea" id="RHEA:28374"/>
        <dbReference type="ChEBI" id="CHEBI:15378"/>
        <dbReference type="ChEBI" id="CHEBI:30616"/>
        <dbReference type="ChEBI" id="CHEBI:43474"/>
        <dbReference type="ChEBI" id="CHEBI:57822"/>
        <dbReference type="ChEBI" id="CHEBI:61386"/>
        <dbReference type="ChEBI" id="CHEBI:83905"/>
        <dbReference type="ChEBI" id="CHEBI:456216"/>
        <dbReference type="EC" id="6.3.2.10"/>
    </reaction>
</comment>
<comment type="caution">
    <text evidence="16">The sequence shown here is derived from an EMBL/GenBank/DDBJ whole genome shotgun (WGS) entry which is preliminary data.</text>
</comment>
<dbReference type="EMBL" id="JACHLY010000001">
    <property type="protein sequence ID" value="MBB5996751.1"/>
    <property type="molecule type" value="Genomic_DNA"/>
</dbReference>
<evidence type="ECO:0000256" key="2">
    <source>
        <dbReference type="ARBA" id="ARBA00022598"/>
    </source>
</evidence>
<name>A0A841EBB6_9ACTN</name>
<dbReference type="UniPathway" id="UPA00219"/>
<evidence type="ECO:0000256" key="10">
    <source>
        <dbReference type="HAMAP-Rule" id="MF_02019"/>
    </source>
</evidence>
<comment type="pathway">
    <text evidence="10 11">Cell wall biogenesis; peptidoglycan biosynthesis.</text>
</comment>
<evidence type="ECO:0000259" key="15">
    <source>
        <dbReference type="Pfam" id="PF08245"/>
    </source>
</evidence>
<dbReference type="InterPro" id="IPR000713">
    <property type="entry name" value="Mur_ligase_N"/>
</dbReference>
<keyword evidence="6 10" id="KW-0133">Cell shape</keyword>
<dbReference type="RefSeq" id="WP_184633111.1">
    <property type="nucleotide sequence ID" value="NZ_BAABKT010000025.1"/>
</dbReference>
<dbReference type="PANTHER" id="PTHR43024:SF1">
    <property type="entry name" value="UDP-N-ACETYLMURAMOYL-TRIPEPTIDE--D-ALANYL-D-ALANINE LIGASE"/>
    <property type="match status" value="1"/>
</dbReference>
<evidence type="ECO:0000256" key="11">
    <source>
        <dbReference type="RuleBase" id="RU004136"/>
    </source>
</evidence>
<comment type="similarity">
    <text evidence="10">Belongs to the MurCDEF family. MurF subfamily.</text>
</comment>
<accession>A0A841EBB6</accession>
<evidence type="ECO:0000256" key="7">
    <source>
        <dbReference type="ARBA" id="ARBA00022984"/>
    </source>
</evidence>
<keyword evidence="8 10" id="KW-0131">Cell cycle</keyword>
<feature type="region of interest" description="Disordered" evidence="12">
    <location>
        <begin position="462"/>
        <end position="485"/>
    </location>
</feature>
<feature type="domain" description="Mur ligase C-terminal" evidence="14">
    <location>
        <begin position="326"/>
        <end position="454"/>
    </location>
</feature>
<evidence type="ECO:0000256" key="12">
    <source>
        <dbReference type="SAM" id="MobiDB-lite"/>
    </source>
</evidence>
<dbReference type="Gene3D" id="3.40.1390.10">
    <property type="entry name" value="MurE/MurF, N-terminal domain"/>
    <property type="match status" value="1"/>
</dbReference>
<protein>
    <recommendedName>
        <fullName evidence="10 11">UDP-N-acetylmuramoyl-tripeptide--D-alanyl-D-alanine ligase</fullName>
        <ecNumber evidence="10 11">6.3.2.10</ecNumber>
    </recommendedName>
    <alternativeName>
        <fullName evidence="10">D-alanyl-D-alanine-adding enzyme</fullName>
    </alternativeName>
</protein>
<keyword evidence="3 10" id="KW-0132">Cell division</keyword>
<proteinExistence type="inferred from homology"/>
<keyword evidence="7 10" id="KW-0573">Peptidoglycan synthesis</keyword>
<dbReference type="GO" id="GO:0051301">
    <property type="term" value="P:cell division"/>
    <property type="evidence" value="ECO:0007669"/>
    <property type="project" value="UniProtKB-KW"/>
</dbReference>
<dbReference type="InterPro" id="IPR004101">
    <property type="entry name" value="Mur_ligase_C"/>
</dbReference>
<dbReference type="SUPFAM" id="SSF63418">
    <property type="entry name" value="MurE/MurF N-terminal domain"/>
    <property type="match status" value="1"/>
</dbReference>
<comment type="function">
    <text evidence="10 11">Involved in cell wall formation. Catalyzes the final step in the synthesis of UDP-N-acetylmuramoyl-pentapeptide, the precursor of murein.</text>
</comment>
<gene>
    <name evidence="10" type="primary">murF</name>
    <name evidence="16" type="ORF">HNR25_000502</name>
</gene>
<evidence type="ECO:0000256" key="5">
    <source>
        <dbReference type="ARBA" id="ARBA00022840"/>
    </source>
</evidence>
<dbReference type="HAMAP" id="MF_02019">
    <property type="entry name" value="MurF"/>
    <property type="match status" value="1"/>
</dbReference>
<evidence type="ECO:0000259" key="14">
    <source>
        <dbReference type="Pfam" id="PF02875"/>
    </source>
</evidence>
<dbReference type="InterPro" id="IPR036565">
    <property type="entry name" value="Mur-like_cat_sf"/>
</dbReference>
<dbReference type="GO" id="GO:0047480">
    <property type="term" value="F:UDP-N-acetylmuramoyl-tripeptide-D-alanyl-D-alanine ligase activity"/>
    <property type="evidence" value="ECO:0007669"/>
    <property type="project" value="UniProtKB-UniRule"/>
</dbReference>
<keyword evidence="2 10" id="KW-0436">Ligase</keyword>
<dbReference type="Proteomes" id="UP000578077">
    <property type="component" value="Unassembled WGS sequence"/>
</dbReference>
<dbReference type="Pfam" id="PF08245">
    <property type="entry name" value="Mur_ligase_M"/>
    <property type="match status" value="1"/>
</dbReference>
<dbReference type="GO" id="GO:0071555">
    <property type="term" value="P:cell wall organization"/>
    <property type="evidence" value="ECO:0007669"/>
    <property type="project" value="UniProtKB-KW"/>
</dbReference>
<evidence type="ECO:0000313" key="16">
    <source>
        <dbReference type="EMBL" id="MBB5996751.1"/>
    </source>
</evidence>
<evidence type="ECO:0000256" key="8">
    <source>
        <dbReference type="ARBA" id="ARBA00023306"/>
    </source>
</evidence>
<dbReference type="GO" id="GO:0009252">
    <property type="term" value="P:peptidoglycan biosynthetic process"/>
    <property type="evidence" value="ECO:0007669"/>
    <property type="project" value="UniProtKB-UniRule"/>
</dbReference>
<dbReference type="Gene3D" id="3.90.190.20">
    <property type="entry name" value="Mur ligase, C-terminal domain"/>
    <property type="match status" value="1"/>
</dbReference>
<dbReference type="NCBIfam" id="TIGR01143">
    <property type="entry name" value="murF"/>
    <property type="match status" value="1"/>
</dbReference>
<evidence type="ECO:0000259" key="13">
    <source>
        <dbReference type="Pfam" id="PF01225"/>
    </source>
</evidence>
<dbReference type="PANTHER" id="PTHR43024">
    <property type="entry name" value="UDP-N-ACETYLMURAMOYL-TRIPEPTIDE--D-ALANYL-D-ALANINE LIGASE"/>
    <property type="match status" value="1"/>
</dbReference>
<dbReference type="GO" id="GO:0005737">
    <property type="term" value="C:cytoplasm"/>
    <property type="evidence" value="ECO:0007669"/>
    <property type="project" value="UniProtKB-SubCell"/>
</dbReference>
<organism evidence="16 17">
    <name type="scientific">Streptomonospora salina</name>
    <dbReference type="NCBI Taxonomy" id="104205"/>
    <lineage>
        <taxon>Bacteria</taxon>
        <taxon>Bacillati</taxon>
        <taxon>Actinomycetota</taxon>
        <taxon>Actinomycetes</taxon>
        <taxon>Streptosporangiales</taxon>
        <taxon>Nocardiopsidaceae</taxon>
        <taxon>Streptomonospora</taxon>
    </lineage>
</organism>
<feature type="domain" description="Mur ligase central" evidence="15">
    <location>
        <begin position="112"/>
        <end position="302"/>
    </location>
</feature>
<evidence type="ECO:0000313" key="17">
    <source>
        <dbReference type="Proteomes" id="UP000578077"/>
    </source>
</evidence>
<keyword evidence="9 10" id="KW-0961">Cell wall biogenesis/degradation</keyword>
<evidence type="ECO:0000256" key="9">
    <source>
        <dbReference type="ARBA" id="ARBA00023316"/>
    </source>
</evidence>
<evidence type="ECO:0000256" key="6">
    <source>
        <dbReference type="ARBA" id="ARBA00022960"/>
    </source>
</evidence>
<dbReference type="InterPro" id="IPR005863">
    <property type="entry name" value="UDP-N-AcMur_synth"/>
</dbReference>
<feature type="compositionally biased region" description="Basic and acidic residues" evidence="12">
    <location>
        <begin position="475"/>
        <end position="485"/>
    </location>
</feature>
<dbReference type="InterPro" id="IPR036615">
    <property type="entry name" value="Mur_ligase_C_dom_sf"/>
</dbReference>
<dbReference type="SUPFAM" id="SSF53244">
    <property type="entry name" value="MurD-like peptide ligases, peptide-binding domain"/>
    <property type="match status" value="1"/>
</dbReference>
<dbReference type="AlphaFoldDB" id="A0A841EBB6"/>
<dbReference type="InterPro" id="IPR035911">
    <property type="entry name" value="MurE/MurF_N"/>
</dbReference>
<feature type="domain" description="Mur ligase N-terminal catalytic" evidence="13">
    <location>
        <begin position="31"/>
        <end position="75"/>
    </location>
</feature>
<evidence type="ECO:0000256" key="1">
    <source>
        <dbReference type="ARBA" id="ARBA00022490"/>
    </source>
</evidence>
<keyword evidence="5 10" id="KW-0067">ATP-binding</keyword>
<dbReference type="GO" id="GO:0005524">
    <property type="term" value="F:ATP binding"/>
    <property type="evidence" value="ECO:0007669"/>
    <property type="project" value="UniProtKB-UniRule"/>
</dbReference>
<dbReference type="Gene3D" id="3.40.1190.10">
    <property type="entry name" value="Mur-like, catalytic domain"/>
    <property type="match status" value="1"/>
</dbReference>
<dbReference type="Pfam" id="PF02875">
    <property type="entry name" value="Mur_ligase_C"/>
    <property type="match status" value="1"/>
</dbReference>
<reference evidence="16 17" key="1">
    <citation type="submission" date="2020-08" db="EMBL/GenBank/DDBJ databases">
        <title>Sequencing the genomes of 1000 actinobacteria strains.</title>
        <authorList>
            <person name="Klenk H.-P."/>
        </authorList>
    </citation>
    <scope>NUCLEOTIDE SEQUENCE [LARGE SCALE GENOMIC DNA]</scope>
    <source>
        <strain evidence="16 17">DSM 44593</strain>
    </source>
</reference>
<dbReference type="SUPFAM" id="SSF53623">
    <property type="entry name" value="MurD-like peptide ligases, catalytic domain"/>
    <property type="match status" value="1"/>
</dbReference>
<dbReference type="GO" id="GO:0008360">
    <property type="term" value="P:regulation of cell shape"/>
    <property type="evidence" value="ECO:0007669"/>
    <property type="project" value="UniProtKB-KW"/>
</dbReference>
<keyword evidence="17" id="KW-1185">Reference proteome</keyword>
<keyword evidence="4 10" id="KW-0547">Nucleotide-binding</keyword>
<evidence type="ECO:0000256" key="4">
    <source>
        <dbReference type="ARBA" id="ARBA00022741"/>
    </source>
</evidence>
<keyword evidence="1 10" id="KW-0963">Cytoplasm</keyword>
<dbReference type="Pfam" id="PF01225">
    <property type="entry name" value="Mur_ligase"/>
    <property type="match status" value="1"/>
</dbReference>
<dbReference type="EC" id="6.3.2.10" evidence="10 11"/>
<comment type="subcellular location">
    <subcellularLocation>
        <location evidence="10 11">Cytoplasm</location>
    </subcellularLocation>
</comment>
<dbReference type="InterPro" id="IPR013221">
    <property type="entry name" value="Mur_ligase_cen"/>
</dbReference>
<dbReference type="InterPro" id="IPR051046">
    <property type="entry name" value="MurCDEF_CellWall_CoF430Synth"/>
</dbReference>
<sequence>MIALTLDRIAEITQSRISGPARPTDVVFGPVVIDSRRCEPGSLFVALGGEQVDGHDYARSAVAAGAAAVLGSRPVAAPQLLTDGGDEEVIAALGRLARAVTGELTGADTVGITGSSGKTTTKDLMAQVLDRLGPTVAPSGSYNNEIGHPLTVLRADSGTRFVVLEVAARGIGHIAHLCDIAPPRIGVVLNVGSAHVGEFGSREAIARAKGELVEALPSAADGGVAVLNADDDAVIAMAERTAARVVSYGLAPGAHVRAEDVGLDAAGRAGFTLRIGEDRAPVRLALVGAHQVHNALAVAAVAAEAGMGLADIAAALAEAGPRSRWRMEVTEAPGGTTVVNDAYNANPESVAAALRTLEAFGGRDGRVTHAVLGVMAELGEDSTEEHRRAGALAARSGVRTLVVVGEEAAPMAEGAGAEPGWDGEVVRVRDAGEATAALRGRLRGADVVMVKGSRVAGLEKVAEELTEGAPPAGEPAREMSGEDAK</sequence>